<comment type="caution">
    <text evidence="4">The sequence shown here is derived from an EMBL/GenBank/DDBJ whole genome shotgun (WGS) entry which is preliminary data.</text>
</comment>
<evidence type="ECO:0000256" key="1">
    <source>
        <dbReference type="RuleBase" id="RU367018"/>
    </source>
</evidence>
<feature type="domain" description="CCHC-type" evidence="3">
    <location>
        <begin position="425"/>
        <end position="441"/>
    </location>
</feature>
<dbReference type="PANTHER" id="PTHR31669">
    <property type="entry name" value="PROTEIN FAR1-RELATED SEQUENCE 10-RELATED"/>
    <property type="match status" value="1"/>
</dbReference>
<evidence type="ECO:0000313" key="4">
    <source>
        <dbReference type="EMBL" id="KAL2492427.1"/>
    </source>
</evidence>
<dbReference type="InterPro" id="IPR031052">
    <property type="entry name" value="FHY3/FAR1"/>
</dbReference>
<gene>
    <name evidence="4" type="ORF">Adt_28055</name>
</gene>
<comment type="subcellular location">
    <subcellularLocation>
        <location evidence="1">Nucleus</location>
    </subcellularLocation>
</comment>
<feature type="domain" description="CCHC-type" evidence="3">
    <location>
        <begin position="93"/>
        <end position="109"/>
    </location>
</feature>
<comment type="function">
    <text evidence="1">Putative transcription activator involved in regulating light control of development.</text>
</comment>
<accession>A0ABD1RXL1</accession>
<evidence type="ECO:0000256" key="2">
    <source>
        <dbReference type="SAM" id="MobiDB-lite"/>
    </source>
</evidence>
<keyword evidence="1" id="KW-0862">Zinc</keyword>
<evidence type="ECO:0000313" key="5">
    <source>
        <dbReference type="Proteomes" id="UP001604336"/>
    </source>
</evidence>
<dbReference type="InterPro" id="IPR001878">
    <property type="entry name" value="Znf_CCHC"/>
</dbReference>
<dbReference type="PANTHER" id="PTHR31669:SF251">
    <property type="entry name" value="PROTEIN FAR1-RELATED SEQUENCE"/>
    <property type="match status" value="1"/>
</dbReference>
<dbReference type="AlphaFoldDB" id="A0ABD1RXL1"/>
<dbReference type="SMART" id="SM00343">
    <property type="entry name" value="ZnF_C2HC"/>
    <property type="match status" value="4"/>
</dbReference>
<dbReference type="GO" id="GO:0005634">
    <property type="term" value="C:nucleus"/>
    <property type="evidence" value="ECO:0007669"/>
    <property type="project" value="UniProtKB-SubCell"/>
</dbReference>
<reference evidence="5" key="1">
    <citation type="submission" date="2024-07" db="EMBL/GenBank/DDBJ databases">
        <title>Two chromosome-level genome assemblies of Korean endemic species Abeliophyllum distichum and Forsythia ovata (Oleaceae).</title>
        <authorList>
            <person name="Jang H."/>
        </authorList>
    </citation>
    <scope>NUCLEOTIDE SEQUENCE [LARGE SCALE GENOMIC DNA]</scope>
</reference>
<dbReference type="Pfam" id="PF14392">
    <property type="entry name" value="zf-CCHC_4"/>
    <property type="match status" value="4"/>
</dbReference>
<keyword evidence="1" id="KW-0479">Metal-binding</keyword>
<evidence type="ECO:0000259" key="3">
    <source>
        <dbReference type="SMART" id="SM00343"/>
    </source>
</evidence>
<feature type="domain" description="CCHC-type" evidence="3">
    <location>
        <begin position="259"/>
        <end position="275"/>
    </location>
</feature>
<name>A0ABD1RXL1_9LAMI</name>
<protein>
    <recommendedName>
        <fullName evidence="1">Protein FAR1-RELATED SEQUENCE</fullName>
    </recommendedName>
</protein>
<sequence length="641" mass="71517">MGRYGLLSQKAQVLVDDAALIDACSTFLVGEFEMLHLRVKEIDNGGNFGKSKSSSQSREVEQVIEDPSGVRAKGCGKRLKSSKEKAMARCSRQCSVCGVNGHDKRTCPKLHDRLSMSPHGLFSEEKQVLLLPEKYILRRWTKNTKRDSKCETNACNYRDDSSIQSLMGRYGLLSQKAQVLVDDAALIDACSTFLVGEFEMLHLRVKEIDNGGNFGKSKSSSQSREVEQVIEDPSGVRAKGCGKRLKSSKEKAMARCSRQCSVCGVNGHDKRTCPKLHDRLSMSPHGLFSEEKQVLLLPEKYILRRWTKNTKRDSKCETNACNYRDDSSIQSLMGRYGLLSQKAQVLVDDAALIDACSTFLVGEFEMLHLRVKEIDNGGNFGKSKSSSQSREVEQVIEDPSGVRAKGCGKRLKSSKEKAMARCSRQCSVCGVNGHDKRTCPKLHDRLSMSPHGLFSEEKQVLLLPEKYILRRWTKNTKRDSKCETNACNYRDDSSIQSLMGRYGLLSQKAQVLVDDAALIDACSTFLVGEFEMLHLRVKEIDNGGNFGKSKSSSQSREVEQVIEDPSGVRAKGCGKRLKSSKEKAMARCSRQCSVCGVNGHDKRTCPKLHDRQVQELSDQNKHGDRGVLRTARACKEGRKQR</sequence>
<dbReference type="GO" id="GO:0008270">
    <property type="term" value="F:zinc ion binding"/>
    <property type="evidence" value="ECO:0007669"/>
    <property type="project" value="UniProtKB-UniRule"/>
</dbReference>
<organism evidence="4 5">
    <name type="scientific">Abeliophyllum distichum</name>
    <dbReference type="NCBI Taxonomy" id="126358"/>
    <lineage>
        <taxon>Eukaryota</taxon>
        <taxon>Viridiplantae</taxon>
        <taxon>Streptophyta</taxon>
        <taxon>Embryophyta</taxon>
        <taxon>Tracheophyta</taxon>
        <taxon>Spermatophyta</taxon>
        <taxon>Magnoliopsida</taxon>
        <taxon>eudicotyledons</taxon>
        <taxon>Gunneridae</taxon>
        <taxon>Pentapetalae</taxon>
        <taxon>asterids</taxon>
        <taxon>lamiids</taxon>
        <taxon>Lamiales</taxon>
        <taxon>Oleaceae</taxon>
        <taxon>Forsythieae</taxon>
        <taxon>Abeliophyllum</taxon>
    </lineage>
</organism>
<dbReference type="GO" id="GO:0006355">
    <property type="term" value="P:regulation of DNA-templated transcription"/>
    <property type="evidence" value="ECO:0007669"/>
    <property type="project" value="UniProtKB-UniRule"/>
</dbReference>
<dbReference type="Proteomes" id="UP001604336">
    <property type="component" value="Unassembled WGS sequence"/>
</dbReference>
<feature type="region of interest" description="Disordered" evidence="2">
    <location>
        <begin position="613"/>
        <end position="641"/>
    </location>
</feature>
<keyword evidence="1" id="KW-0539">Nucleus</keyword>
<proteinExistence type="inferred from homology"/>
<feature type="domain" description="CCHC-type" evidence="3">
    <location>
        <begin position="591"/>
        <end position="607"/>
    </location>
</feature>
<keyword evidence="1" id="KW-0863">Zinc-finger</keyword>
<dbReference type="EMBL" id="JBFOLK010000008">
    <property type="protein sequence ID" value="KAL2492427.1"/>
    <property type="molecule type" value="Genomic_DNA"/>
</dbReference>
<dbReference type="InterPro" id="IPR025836">
    <property type="entry name" value="Zn_knuckle_CX2CX4HX4C"/>
</dbReference>
<comment type="similarity">
    <text evidence="1">Belongs to the FHY3/FAR1 family.</text>
</comment>
<keyword evidence="5" id="KW-1185">Reference proteome</keyword>